<dbReference type="Proteomes" id="UP000746649">
    <property type="component" value="Unassembled WGS sequence"/>
</dbReference>
<proteinExistence type="predicted"/>
<sequence length="596" mass="64321">MTVGAAASFFLAIAISGVFTFEFLLQLEVPNTDGIPVGVLFPAGTISYSQDMHFTRPVRVICDGTVFQYSGAGNAFHMGPDDLSGDYNGATGKTPFNKHYSIEGAVFKGGTTSGYAIHFAHWVTYCDVSNCEFRAFGGNGSWAVNAEFNNWRVPVRDCLFEAHTDFIADKVNTRNFVRCPGYYEDPVLGKVVDLWGTLLTATNNRTEGVGWSRGGVAYWISGWRTVIEGGANNGMLTDVLISAGCADVTLLNFYAEKPFGPEEGEVIKCIQLSYDDDPYFTGSKADGGAGMVDNGASPFVKRLTINGSYANMGNMEHYSRYIIFGNNLTLEGFSIDKASFVHYHHPLLESPEIPGHRDWSIGNIRYDGNLSQLGYLIEPEYASVYKPSYKSRVKNIIKVPDASVIIKGYVGPAPINTNFGVDGLTAISNGSGGAFSLTKRITDNTSAGGYERNRLDMQRNAFQLLCTSAASGQSFLQLQFELDISPAKIQGCNVCLSFYAKTYTAGGVGGVTGTVVSANGGFATSGDNIIYIPNDGNFHRKFIHFRIAPMSLGTSLDEQEKVIANINLPVGTVFSLDIAAVVLTIGDTAFPLAACL</sequence>
<protein>
    <recommendedName>
        <fullName evidence="3">Phage tail protein</fullName>
    </recommendedName>
</protein>
<dbReference type="EMBL" id="JADWND010000010">
    <property type="protein sequence ID" value="MBJ8382960.1"/>
    <property type="molecule type" value="Genomic_DNA"/>
</dbReference>
<name>A0ABS0ZVX7_9ENTR</name>
<comment type="caution">
    <text evidence="1">The sequence shown here is derived from an EMBL/GenBank/DDBJ whole genome shotgun (WGS) entry which is preliminary data.</text>
</comment>
<accession>A0ABS0ZVX7</accession>
<reference evidence="1 2" key="1">
    <citation type="submission" date="2020-11" db="EMBL/GenBank/DDBJ databases">
        <title>Enhanced detection system for hospital associated transmission using whole genome sequencing surveillance.</title>
        <authorList>
            <person name="Harrison L.H."/>
            <person name="Van Tyne D."/>
            <person name="Marsh J.W."/>
            <person name="Griffith M.P."/>
            <person name="Snyder D.J."/>
            <person name="Cooper V.S."/>
            <person name="Mustapha M."/>
        </authorList>
    </citation>
    <scope>NUCLEOTIDE SEQUENCE [LARGE SCALE GENOMIC DNA]</scope>
    <source>
        <strain evidence="1 2">CB00117</strain>
    </source>
</reference>
<evidence type="ECO:0008006" key="3">
    <source>
        <dbReference type="Google" id="ProtNLM"/>
    </source>
</evidence>
<organism evidence="1 2">
    <name type="scientific">Citrobacter sedlakii</name>
    <dbReference type="NCBI Taxonomy" id="67826"/>
    <lineage>
        <taxon>Bacteria</taxon>
        <taxon>Pseudomonadati</taxon>
        <taxon>Pseudomonadota</taxon>
        <taxon>Gammaproteobacteria</taxon>
        <taxon>Enterobacterales</taxon>
        <taxon>Enterobacteriaceae</taxon>
        <taxon>Citrobacter</taxon>
        <taxon>Citrobacter freundii complex</taxon>
    </lineage>
</organism>
<gene>
    <name evidence="1" type="ORF">I6M88_18540</name>
</gene>
<keyword evidence="2" id="KW-1185">Reference proteome</keyword>
<evidence type="ECO:0000313" key="1">
    <source>
        <dbReference type="EMBL" id="MBJ8382960.1"/>
    </source>
</evidence>
<dbReference type="RefSeq" id="WP_200035831.1">
    <property type="nucleotide sequence ID" value="NZ_JADWND010000010.1"/>
</dbReference>
<evidence type="ECO:0000313" key="2">
    <source>
        <dbReference type="Proteomes" id="UP000746649"/>
    </source>
</evidence>